<dbReference type="EMBL" id="JASBWS010000014">
    <property type="protein sequence ID" value="KAJ9112802.1"/>
    <property type="molecule type" value="Genomic_DNA"/>
</dbReference>
<evidence type="ECO:0000313" key="1">
    <source>
        <dbReference type="EMBL" id="KAJ9112802.1"/>
    </source>
</evidence>
<name>A0ACC2WQG4_9TREE</name>
<dbReference type="Proteomes" id="UP001230649">
    <property type="component" value="Unassembled WGS sequence"/>
</dbReference>
<organism evidence="1 2">
    <name type="scientific">Naganishia adeliensis</name>
    <dbReference type="NCBI Taxonomy" id="92952"/>
    <lineage>
        <taxon>Eukaryota</taxon>
        <taxon>Fungi</taxon>
        <taxon>Dikarya</taxon>
        <taxon>Basidiomycota</taxon>
        <taxon>Agaricomycotina</taxon>
        <taxon>Tremellomycetes</taxon>
        <taxon>Filobasidiales</taxon>
        <taxon>Filobasidiaceae</taxon>
        <taxon>Naganishia</taxon>
    </lineage>
</organism>
<keyword evidence="2" id="KW-1185">Reference proteome</keyword>
<evidence type="ECO:0000313" key="2">
    <source>
        <dbReference type="Proteomes" id="UP001230649"/>
    </source>
</evidence>
<protein>
    <submittedName>
        <fullName evidence="1">Uncharacterized protein</fullName>
    </submittedName>
</protein>
<accession>A0ACC2WQG4</accession>
<comment type="caution">
    <text evidence="1">The sequence shown here is derived from an EMBL/GenBank/DDBJ whole genome shotgun (WGS) entry which is preliminary data.</text>
</comment>
<proteinExistence type="predicted"/>
<reference evidence="1" key="1">
    <citation type="submission" date="2023-04" db="EMBL/GenBank/DDBJ databases">
        <title>Draft Genome sequencing of Naganishia species isolated from polar environments using Oxford Nanopore Technology.</title>
        <authorList>
            <person name="Leo P."/>
            <person name="Venkateswaran K."/>
        </authorList>
    </citation>
    <scope>NUCLEOTIDE SEQUENCE</scope>
    <source>
        <strain evidence="1">MNA-CCFEE 5262</strain>
    </source>
</reference>
<sequence length="444" mass="49474">MSAPNKLSFSLGKTKSNAPPVKNAFAAPVKPIPINKGKAVGGKPPAASLFGGEDEDDDDAVPRPSKVPSIASTTNDKPASGMVKPNATMSRAQRKLQEEALKLDQTVFEYDEVWDGMQNAREKVKEAKESEAGKRDPKYIGAFLKSAETRRLDRLRAEEKMLQHERDKEGDEFAADKEKFMTSAYKKQLEEVRQAEEEEKKREEEERKSKKGPGMTAFYASMLNADEERHAAAMAAASATASQPQGPSLAIRPPTQKPKQPQYEPEAEEDPFLRREQARQAMEEAARATVTLGPVIERLEAGISTGDEKVEINDEGAVVDKRVLLKAGLNITKKPIAPLPTAASRKIEAELPYKSRAVGEAASYRERMERERRRLGEQMEQEKRKTEEERRRKQAEEEERARIRSTGGENAEAVEAKRKAAKEKYEARKRARLEQQATTDGAAS</sequence>
<gene>
    <name evidence="1" type="ORF">QFC20_002129</name>
</gene>